<comment type="subcellular location">
    <subcellularLocation>
        <location evidence="2">Cytoplasm</location>
    </subcellularLocation>
    <subcellularLocation>
        <location evidence="1">Nucleus</location>
    </subcellularLocation>
</comment>
<evidence type="ECO:0000256" key="4">
    <source>
        <dbReference type="ARBA" id="ARBA00022491"/>
    </source>
</evidence>
<evidence type="ECO:0000256" key="12">
    <source>
        <dbReference type="PROSITE-ProRule" id="PRU00042"/>
    </source>
</evidence>
<reference evidence="15" key="1">
    <citation type="submission" date="2020-10" db="EMBL/GenBank/DDBJ databases">
        <title>Chromosome-scale genome assembly of the Allis shad, Alosa alosa.</title>
        <authorList>
            <person name="Margot Z."/>
            <person name="Christophe K."/>
            <person name="Cabau C."/>
            <person name="Louis A."/>
            <person name="Berthelot C."/>
            <person name="Parey E."/>
            <person name="Roest Crollius H."/>
            <person name="Montfort J."/>
            <person name="Robinson-Rechavi M."/>
            <person name="Bucao C."/>
            <person name="Bouchez O."/>
            <person name="Gislard M."/>
            <person name="Lluch J."/>
            <person name="Milhes M."/>
            <person name="Lampietro C."/>
            <person name="Lopez Roques C."/>
            <person name="Donnadieu C."/>
            <person name="Braasch I."/>
            <person name="Desvignes T."/>
            <person name="Postlethwait J."/>
            <person name="Bobe J."/>
            <person name="Guiguen Y."/>
        </authorList>
    </citation>
    <scope>NUCLEOTIDE SEQUENCE</scope>
    <source>
        <strain evidence="15">M-15738</strain>
        <tissue evidence="15">Blood</tissue>
    </source>
</reference>
<dbReference type="InterPro" id="IPR050688">
    <property type="entry name" value="Zinc_finger/UBP_domain"/>
</dbReference>
<keyword evidence="6" id="KW-0677">Repeat</keyword>
<dbReference type="PANTHER" id="PTHR24403">
    <property type="entry name" value="ZINC FINGER PROTEIN"/>
    <property type="match status" value="1"/>
</dbReference>
<dbReference type="Proteomes" id="UP000823561">
    <property type="component" value="Chromosome 14"/>
</dbReference>
<keyword evidence="9" id="KW-0805">Transcription regulation</keyword>
<feature type="compositionally biased region" description="Acidic residues" evidence="13">
    <location>
        <begin position="122"/>
        <end position="141"/>
    </location>
</feature>
<keyword evidence="16" id="KW-1185">Reference proteome</keyword>
<feature type="compositionally biased region" description="Basic and acidic residues" evidence="13">
    <location>
        <begin position="239"/>
        <end position="248"/>
    </location>
</feature>
<evidence type="ECO:0000256" key="1">
    <source>
        <dbReference type="ARBA" id="ARBA00004123"/>
    </source>
</evidence>
<evidence type="ECO:0000256" key="6">
    <source>
        <dbReference type="ARBA" id="ARBA00022737"/>
    </source>
</evidence>
<evidence type="ECO:0000256" key="8">
    <source>
        <dbReference type="ARBA" id="ARBA00022833"/>
    </source>
</evidence>
<evidence type="ECO:0000256" key="2">
    <source>
        <dbReference type="ARBA" id="ARBA00004496"/>
    </source>
</evidence>
<evidence type="ECO:0000256" key="3">
    <source>
        <dbReference type="ARBA" id="ARBA00022490"/>
    </source>
</evidence>
<dbReference type="InterPro" id="IPR013087">
    <property type="entry name" value="Znf_C2H2_type"/>
</dbReference>
<gene>
    <name evidence="15" type="ORF">AALO_G00190060</name>
</gene>
<keyword evidence="3" id="KW-0963">Cytoplasm</keyword>
<evidence type="ECO:0000256" key="13">
    <source>
        <dbReference type="SAM" id="MobiDB-lite"/>
    </source>
</evidence>
<dbReference type="EMBL" id="JADWDJ010000014">
    <property type="protein sequence ID" value="KAG5270215.1"/>
    <property type="molecule type" value="Genomic_DNA"/>
</dbReference>
<dbReference type="Pfam" id="PF24540">
    <property type="entry name" value="zf-C2H2_REST"/>
    <property type="match status" value="1"/>
</dbReference>
<protein>
    <recommendedName>
        <fullName evidence="14">C2H2-type domain-containing protein</fullName>
    </recommendedName>
</protein>
<dbReference type="GO" id="GO:0008270">
    <property type="term" value="F:zinc ion binding"/>
    <property type="evidence" value="ECO:0007669"/>
    <property type="project" value="UniProtKB-KW"/>
</dbReference>
<dbReference type="PROSITE" id="PS50157">
    <property type="entry name" value="ZINC_FINGER_C2H2_2"/>
    <property type="match status" value="1"/>
</dbReference>
<feature type="domain" description="C2H2-type" evidence="14">
    <location>
        <begin position="186"/>
        <end position="213"/>
    </location>
</feature>
<evidence type="ECO:0000313" key="15">
    <source>
        <dbReference type="EMBL" id="KAG5270215.1"/>
    </source>
</evidence>
<proteinExistence type="predicted"/>
<keyword evidence="8" id="KW-0862">Zinc</keyword>
<dbReference type="InterPro" id="IPR057281">
    <property type="entry name" value="Zfn-C2H2_REST"/>
</dbReference>
<dbReference type="GO" id="GO:0005634">
    <property type="term" value="C:nucleus"/>
    <property type="evidence" value="ECO:0007669"/>
    <property type="project" value="UniProtKB-SubCell"/>
</dbReference>
<dbReference type="GO" id="GO:0005737">
    <property type="term" value="C:cytoplasm"/>
    <property type="evidence" value="ECO:0007669"/>
    <property type="project" value="UniProtKB-SubCell"/>
</dbReference>
<feature type="region of interest" description="Disordered" evidence="13">
    <location>
        <begin position="221"/>
        <end position="257"/>
    </location>
</feature>
<organism evidence="15 16">
    <name type="scientific">Alosa alosa</name>
    <name type="common">allis shad</name>
    <dbReference type="NCBI Taxonomy" id="278164"/>
    <lineage>
        <taxon>Eukaryota</taxon>
        <taxon>Metazoa</taxon>
        <taxon>Chordata</taxon>
        <taxon>Craniata</taxon>
        <taxon>Vertebrata</taxon>
        <taxon>Euteleostomi</taxon>
        <taxon>Actinopterygii</taxon>
        <taxon>Neopterygii</taxon>
        <taxon>Teleostei</taxon>
        <taxon>Clupei</taxon>
        <taxon>Clupeiformes</taxon>
        <taxon>Clupeoidei</taxon>
        <taxon>Clupeidae</taxon>
        <taxon>Alosa</taxon>
    </lineage>
</organism>
<evidence type="ECO:0000256" key="10">
    <source>
        <dbReference type="ARBA" id="ARBA00023163"/>
    </source>
</evidence>
<keyword evidence="10" id="KW-0804">Transcription</keyword>
<keyword evidence="4" id="KW-0678">Repressor</keyword>
<keyword evidence="11" id="KW-0539">Nucleus</keyword>
<name>A0AAV6G9P6_9TELE</name>
<dbReference type="PANTHER" id="PTHR24403:SF102">
    <property type="entry name" value="RE1-SILENCING TRANSCRIPTION FACTOR"/>
    <property type="match status" value="1"/>
</dbReference>
<evidence type="ECO:0000256" key="9">
    <source>
        <dbReference type="ARBA" id="ARBA00023015"/>
    </source>
</evidence>
<sequence length="257" mass="27744">MAAEAVFPVTVGVFHGGVGLEEEEGPNADLPAPQLVMLANVALTSDGMGGVCEGLGGAGEERQMAELQPVATNYSSDSEDDDSTLLQRYGSYEHTHAHTYTEPPQPQTHTHTHTSEERGVAGEEEEEEDEEEEEEEEDVGGAEDLSTSKAPPPKTAAAQASLKRRPYPILQGAVAVPDASKKRKPFHCKPCQYQAQSEEDFIQHIRLHSAKKLIVVNGASGAEEPASDRHCWAGASPDRPARPEEARGQRAWPMGKE</sequence>
<evidence type="ECO:0000256" key="5">
    <source>
        <dbReference type="ARBA" id="ARBA00022723"/>
    </source>
</evidence>
<accession>A0AAV6G9P6</accession>
<feature type="region of interest" description="Disordered" evidence="13">
    <location>
        <begin position="97"/>
        <end position="168"/>
    </location>
</feature>
<evidence type="ECO:0000256" key="7">
    <source>
        <dbReference type="ARBA" id="ARBA00022771"/>
    </source>
</evidence>
<evidence type="ECO:0000259" key="14">
    <source>
        <dbReference type="PROSITE" id="PS50157"/>
    </source>
</evidence>
<keyword evidence="5" id="KW-0479">Metal-binding</keyword>
<comment type="caution">
    <text evidence="15">The sequence shown here is derived from an EMBL/GenBank/DDBJ whole genome shotgun (WGS) entry which is preliminary data.</text>
</comment>
<evidence type="ECO:0000313" key="16">
    <source>
        <dbReference type="Proteomes" id="UP000823561"/>
    </source>
</evidence>
<dbReference type="GO" id="GO:0045944">
    <property type="term" value="P:positive regulation of transcription by RNA polymerase II"/>
    <property type="evidence" value="ECO:0007669"/>
    <property type="project" value="TreeGrafter"/>
</dbReference>
<dbReference type="AlphaFoldDB" id="A0AAV6G9P6"/>
<evidence type="ECO:0000256" key="11">
    <source>
        <dbReference type="ARBA" id="ARBA00023242"/>
    </source>
</evidence>
<keyword evidence="7 12" id="KW-0863">Zinc-finger</keyword>